<keyword evidence="3" id="KW-1185">Reference proteome</keyword>
<dbReference type="AlphaFoldDB" id="A0A1X1TEG2"/>
<dbReference type="EMBL" id="LQOS01000020">
    <property type="protein sequence ID" value="ORV42962.1"/>
    <property type="molecule type" value="Genomic_DNA"/>
</dbReference>
<feature type="compositionally biased region" description="Gly residues" evidence="1">
    <location>
        <begin position="7"/>
        <end position="16"/>
    </location>
</feature>
<evidence type="ECO:0000313" key="3">
    <source>
        <dbReference type="Proteomes" id="UP000193564"/>
    </source>
</evidence>
<reference evidence="2 3" key="1">
    <citation type="submission" date="2016-01" db="EMBL/GenBank/DDBJ databases">
        <title>The new phylogeny of the genus Mycobacterium.</title>
        <authorList>
            <person name="Tarcisio F."/>
            <person name="Conor M."/>
            <person name="Antonella G."/>
            <person name="Elisabetta G."/>
            <person name="Giulia F.S."/>
            <person name="Sara T."/>
            <person name="Anna F."/>
            <person name="Clotilde B."/>
            <person name="Roberto B."/>
            <person name="Veronica D.S."/>
            <person name="Fabio R."/>
            <person name="Monica P."/>
            <person name="Olivier J."/>
            <person name="Enrico T."/>
            <person name="Nicola S."/>
        </authorList>
    </citation>
    <scope>NUCLEOTIDE SEQUENCE [LARGE SCALE GENOMIC DNA]</scope>
    <source>
        <strain evidence="2 3">DSM 44339</strain>
    </source>
</reference>
<evidence type="ECO:0000313" key="2">
    <source>
        <dbReference type="EMBL" id="ORV42962.1"/>
    </source>
</evidence>
<proteinExistence type="predicted"/>
<dbReference type="Proteomes" id="UP000193564">
    <property type="component" value="Unassembled WGS sequence"/>
</dbReference>
<gene>
    <name evidence="2" type="ORF">AWC01_07195</name>
</gene>
<protein>
    <submittedName>
        <fullName evidence="2">Uncharacterized protein</fullName>
    </submittedName>
</protein>
<sequence>MVEVSDTGGGGAGADSGGRSRSVVRGGLMRVVVVEAVAEVDREVIDEKLGSTKFVGACGESPARDAYITPATTSPIAAIPAMLAPSTLPVE</sequence>
<accession>A0A1X1TEG2</accession>
<comment type="caution">
    <text evidence="2">The sequence shown here is derived from an EMBL/GenBank/DDBJ whole genome shotgun (WGS) entry which is preliminary data.</text>
</comment>
<name>A0A1X1TEG2_9MYCO</name>
<feature type="region of interest" description="Disordered" evidence="1">
    <location>
        <begin position="1"/>
        <end position="21"/>
    </location>
</feature>
<organism evidence="2 3">
    <name type="scientific">Mycolicibacterium doricum</name>
    <dbReference type="NCBI Taxonomy" id="126673"/>
    <lineage>
        <taxon>Bacteria</taxon>
        <taxon>Bacillati</taxon>
        <taxon>Actinomycetota</taxon>
        <taxon>Actinomycetes</taxon>
        <taxon>Mycobacteriales</taxon>
        <taxon>Mycobacteriaceae</taxon>
        <taxon>Mycolicibacterium</taxon>
    </lineage>
</organism>
<evidence type="ECO:0000256" key="1">
    <source>
        <dbReference type="SAM" id="MobiDB-lite"/>
    </source>
</evidence>